<dbReference type="GO" id="GO:0015934">
    <property type="term" value="C:large ribosomal subunit"/>
    <property type="evidence" value="ECO:0007669"/>
    <property type="project" value="InterPro"/>
</dbReference>
<dbReference type="RefSeq" id="WP_024856397.1">
    <property type="nucleotide sequence ID" value="NZ_JEOB01000004.1"/>
</dbReference>
<sequence length="60" mass="6777">MAVPKRKVSKARRDKRRSAVWKLEAPALSRCSNCGELTSPHRVCKNCGYYKGVEVIKKDA</sequence>
<evidence type="ECO:0000256" key="4">
    <source>
        <dbReference type="ARBA" id="ARBA00035178"/>
    </source>
</evidence>
<dbReference type="InterPro" id="IPR011332">
    <property type="entry name" value="Ribosomal_zn-bd"/>
</dbReference>
<keyword evidence="7" id="KW-1185">Reference proteome</keyword>
<dbReference type="GO" id="GO:0006412">
    <property type="term" value="P:translation"/>
    <property type="evidence" value="ECO:0007669"/>
    <property type="project" value="UniProtKB-UniRule"/>
</dbReference>
<dbReference type="PATRIC" id="fig|1341156.4.peg.3110"/>
<dbReference type="PANTHER" id="PTHR35534:SF1">
    <property type="entry name" value="LARGE RIBOSOMAL SUBUNIT PROTEIN BL32"/>
    <property type="match status" value="1"/>
</dbReference>
<dbReference type="SUPFAM" id="SSF57829">
    <property type="entry name" value="Zn-binding ribosomal proteins"/>
    <property type="match status" value="1"/>
</dbReference>
<dbReference type="OrthoDB" id="9812874at2"/>
<evidence type="ECO:0000313" key="6">
    <source>
        <dbReference type="EMBL" id="EXM38097.1"/>
    </source>
</evidence>
<gene>
    <name evidence="5" type="primary">rpmF</name>
    <name evidence="6" type="ORF">RASY3_17545</name>
</gene>
<dbReference type="HAMAP" id="MF_00340">
    <property type="entry name" value="Ribosomal_bL32"/>
    <property type="match status" value="1"/>
</dbReference>
<dbReference type="InterPro" id="IPR044957">
    <property type="entry name" value="Ribosomal_bL32_bact"/>
</dbReference>
<keyword evidence="3 5" id="KW-0687">Ribonucleoprotein</keyword>
<dbReference type="Pfam" id="PF01783">
    <property type="entry name" value="Ribosomal_L32p"/>
    <property type="match status" value="1"/>
</dbReference>
<dbReference type="EMBL" id="JEOB01000004">
    <property type="protein sequence ID" value="EXM38097.1"/>
    <property type="molecule type" value="Genomic_DNA"/>
</dbReference>
<dbReference type="GO" id="GO:0003735">
    <property type="term" value="F:structural constituent of ribosome"/>
    <property type="evidence" value="ECO:0007669"/>
    <property type="project" value="InterPro"/>
</dbReference>
<comment type="similarity">
    <text evidence="1 5">Belongs to the bacterial ribosomal protein bL32 family.</text>
</comment>
<comment type="caution">
    <text evidence="6">The sequence shown here is derived from an EMBL/GenBank/DDBJ whole genome shotgun (WGS) entry which is preliminary data.</text>
</comment>
<protein>
    <recommendedName>
        <fullName evidence="4 5">Large ribosomal subunit protein bL32</fullName>
    </recommendedName>
</protein>
<evidence type="ECO:0000256" key="5">
    <source>
        <dbReference type="HAMAP-Rule" id="MF_00340"/>
    </source>
</evidence>
<proteinExistence type="inferred from homology"/>
<dbReference type="Proteomes" id="UP000021369">
    <property type="component" value="Unassembled WGS sequence"/>
</dbReference>
<dbReference type="NCBIfam" id="TIGR01031">
    <property type="entry name" value="rpmF_bact"/>
    <property type="match status" value="1"/>
</dbReference>
<evidence type="ECO:0000256" key="1">
    <source>
        <dbReference type="ARBA" id="ARBA00008560"/>
    </source>
</evidence>
<organism evidence="6 7">
    <name type="scientific">Ruminococcus albus SY3</name>
    <dbReference type="NCBI Taxonomy" id="1341156"/>
    <lineage>
        <taxon>Bacteria</taxon>
        <taxon>Bacillati</taxon>
        <taxon>Bacillota</taxon>
        <taxon>Clostridia</taxon>
        <taxon>Eubacteriales</taxon>
        <taxon>Oscillospiraceae</taxon>
        <taxon>Ruminococcus</taxon>
    </lineage>
</organism>
<keyword evidence="2 5" id="KW-0689">Ribosomal protein</keyword>
<evidence type="ECO:0000256" key="2">
    <source>
        <dbReference type="ARBA" id="ARBA00022980"/>
    </source>
</evidence>
<name>A0A011UY04_RUMAL</name>
<accession>A0A011UY04</accession>
<dbReference type="AlphaFoldDB" id="A0A011UY04"/>
<dbReference type="Gene3D" id="1.20.5.640">
    <property type="entry name" value="Single helix bin"/>
    <property type="match status" value="1"/>
</dbReference>
<dbReference type="PANTHER" id="PTHR35534">
    <property type="entry name" value="50S RIBOSOMAL PROTEIN L32"/>
    <property type="match status" value="1"/>
</dbReference>
<dbReference type="InterPro" id="IPR002677">
    <property type="entry name" value="Ribosomal_bL32"/>
</dbReference>
<reference evidence="6 7" key="1">
    <citation type="submission" date="2013-06" db="EMBL/GenBank/DDBJ databases">
        <title>Rumen cellulosomics: divergent fiber-degrading strategies revealed by comparative genome-wide analysis of six Ruminococcal strains.</title>
        <authorList>
            <person name="Dassa B."/>
            <person name="Borovok I."/>
            <person name="Lamed R."/>
            <person name="Flint H."/>
            <person name="Yeoman C.J."/>
            <person name="White B."/>
            <person name="Bayer E.A."/>
        </authorList>
    </citation>
    <scope>NUCLEOTIDE SEQUENCE [LARGE SCALE GENOMIC DNA]</scope>
    <source>
        <strain evidence="6 7">SY3</strain>
    </source>
</reference>
<evidence type="ECO:0000313" key="7">
    <source>
        <dbReference type="Proteomes" id="UP000021369"/>
    </source>
</evidence>
<evidence type="ECO:0000256" key="3">
    <source>
        <dbReference type="ARBA" id="ARBA00023274"/>
    </source>
</evidence>